<dbReference type="GO" id="GO:0016874">
    <property type="term" value="F:ligase activity"/>
    <property type="evidence" value="ECO:0007669"/>
    <property type="project" value="UniProtKB-KW"/>
</dbReference>
<dbReference type="InterPro" id="IPR004993">
    <property type="entry name" value="GH3"/>
</dbReference>
<keyword evidence="3" id="KW-1185">Reference proteome</keyword>
<gene>
    <name evidence="2" type="ORF">ERUC_LOCUS10502</name>
</gene>
<dbReference type="PANTHER" id="PTHR31901">
    <property type="entry name" value="GH3 DOMAIN-CONTAINING PROTEIN"/>
    <property type="match status" value="1"/>
</dbReference>
<dbReference type="Pfam" id="PF23572">
    <property type="entry name" value="GH3_C"/>
    <property type="match status" value="1"/>
</dbReference>
<feature type="domain" description="GH3 C-terminal" evidence="1">
    <location>
        <begin position="250"/>
        <end position="358"/>
    </location>
</feature>
<dbReference type="PANTHER" id="PTHR31901:SF52">
    <property type="entry name" value="AUXIN-RESPONSIVE GH3 FAMILY PROTEIN"/>
    <property type="match status" value="1"/>
</dbReference>
<evidence type="ECO:0000313" key="2">
    <source>
        <dbReference type="EMBL" id="CAH8325834.1"/>
    </source>
</evidence>
<dbReference type="Proteomes" id="UP001642260">
    <property type="component" value="Unassembled WGS sequence"/>
</dbReference>
<dbReference type="EMBL" id="CAKOAT010102932">
    <property type="protein sequence ID" value="CAH8325834.1"/>
    <property type="molecule type" value="Genomic_DNA"/>
</dbReference>
<dbReference type="AlphaFoldDB" id="A0ABC8JKE5"/>
<evidence type="ECO:0000259" key="1">
    <source>
        <dbReference type="Pfam" id="PF23572"/>
    </source>
</evidence>
<evidence type="ECO:0000313" key="3">
    <source>
        <dbReference type="Proteomes" id="UP001642260"/>
    </source>
</evidence>
<protein>
    <recommendedName>
        <fullName evidence="1">GH3 C-terminal domain-containing protein</fullName>
    </recommendedName>
</protein>
<sequence>MEFYYTRPESTTPSGLPVASSFSTFFKSDYFKNRPSNSKSTSPNQVIMCPDNSQILYCHVLCGLSQKDEVVRAVATFAHALVQALSCLERNWKELSSVSVIIGGPNPKLADLIEQECSHNSWESIIPRLWPNTKFIECILTGQDLSYTFVPNMSFFEFLPVDHRGDMTSIVDLVNVKLGCYYEPVVTTYFGLNRYLIGDIVYVTGFYNNTPQFRFVRRKNVVLNVDQETTTEEEILRGLITHAAFVHNQSSNVMLIDFTCNTDISTSPGHYVFYLELKAKDVNEAVELDENVQVLVECCSVIEESFGDVYRSLRTSGSVGALEIRVVQQGTFDTLMDYIISRGGSTNQYKTLICIKSSEAVVILENSVLVRFHSEKYPLFGT</sequence>
<proteinExistence type="predicted"/>
<dbReference type="Pfam" id="PF03321">
    <property type="entry name" value="GH3"/>
    <property type="match status" value="1"/>
</dbReference>
<name>A0ABC8JKE5_ERUVS</name>
<accession>A0ABC8JKE5</accession>
<dbReference type="InterPro" id="IPR055378">
    <property type="entry name" value="GH3_C"/>
</dbReference>
<comment type="caution">
    <text evidence="2">The sequence shown here is derived from an EMBL/GenBank/DDBJ whole genome shotgun (WGS) entry which is preliminary data.</text>
</comment>
<reference evidence="2 3" key="1">
    <citation type="submission" date="2022-03" db="EMBL/GenBank/DDBJ databases">
        <authorList>
            <person name="Macdonald S."/>
            <person name="Ahmed S."/>
            <person name="Newling K."/>
        </authorList>
    </citation>
    <scope>NUCLEOTIDE SEQUENCE [LARGE SCALE GENOMIC DNA]</scope>
</reference>
<organism evidence="2 3">
    <name type="scientific">Eruca vesicaria subsp. sativa</name>
    <name type="common">Garden rocket</name>
    <name type="synonym">Eruca sativa</name>
    <dbReference type="NCBI Taxonomy" id="29727"/>
    <lineage>
        <taxon>Eukaryota</taxon>
        <taxon>Viridiplantae</taxon>
        <taxon>Streptophyta</taxon>
        <taxon>Embryophyta</taxon>
        <taxon>Tracheophyta</taxon>
        <taxon>Spermatophyta</taxon>
        <taxon>Magnoliopsida</taxon>
        <taxon>eudicotyledons</taxon>
        <taxon>Gunneridae</taxon>
        <taxon>Pentapetalae</taxon>
        <taxon>rosids</taxon>
        <taxon>malvids</taxon>
        <taxon>Brassicales</taxon>
        <taxon>Brassicaceae</taxon>
        <taxon>Brassiceae</taxon>
        <taxon>Eruca</taxon>
    </lineage>
</organism>